<dbReference type="Gene3D" id="2.70.160.11">
    <property type="entry name" value="Hnrnp arginine n-methyltransferase1"/>
    <property type="match status" value="1"/>
</dbReference>
<dbReference type="InterPro" id="IPR025799">
    <property type="entry name" value="Arg_MeTrfase"/>
</dbReference>
<dbReference type="AlphaFoldDB" id="A0A8I2YE86"/>
<dbReference type="OrthoDB" id="7848332at2759"/>
<gene>
    <name evidence="2" type="ORF">JVT61DRAFT_12329</name>
</gene>
<reference evidence="2" key="1">
    <citation type="submission" date="2021-03" db="EMBL/GenBank/DDBJ databases">
        <title>Evolutionary innovations through gain and loss of genes in the ectomycorrhizal Boletales.</title>
        <authorList>
            <person name="Wu G."/>
            <person name="Miyauchi S."/>
            <person name="Morin E."/>
            <person name="Yang Z.-L."/>
            <person name="Xu J."/>
            <person name="Martin F.M."/>
        </authorList>
    </citation>
    <scope>NUCLEOTIDE SEQUENCE</scope>
    <source>
        <strain evidence="2">BR01</strain>
    </source>
</reference>
<protein>
    <submittedName>
        <fullName evidence="2">Uncharacterized protein</fullName>
    </submittedName>
</protein>
<dbReference type="GO" id="GO:0016274">
    <property type="term" value="F:protein-arginine N-methyltransferase activity"/>
    <property type="evidence" value="ECO:0007669"/>
    <property type="project" value="InterPro"/>
</dbReference>
<proteinExistence type="predicted"/>
<organism evidence="2 3">
    <name type="scientific">Boletus reticuloceps</name>
    <dbReference type="NCBI Taxonomy" id="495285"/>
    <lineage>
        <taxon>Eukaryota</taxon>
        <taxon>Fungi</taxon>
        <taxon>Dikarya</taxon>
        <taxon>Basidiomycota</taxon>
        <taxon>Agaricomycotina</taxon>
        <taxon>Agaricomycetes</taxon>
        <taxon>Agaricomycetidae</taxon>
        <taxon>Boletales</taxon>
        <taxon>Boletineae</taxon>
        <taxon>Boletaceae</taxon>
        <taxon>Boletoideae</taxon>
        <taxon>Boletus</taxon>
    </lineage>
</organism>
<sequence length="220" mass="24892">MDGLRTAVLRARDTFLRPNGGVMAPSQCRVMLALCEGNEIVKDRVDFWDDIYMDLHLQTITSRQLEFTSPFSLTPTLTMRTKIHALVLYPDSDMFFTTTGEHLSPDVPVRIIKDGDVTLAEVWPIAGKPRPNKPRASLSSGLINFSTGSTRQPTHCMQTLFLLKDPILAEEGVYGRLWHVYYCKTSDFNSKELEAEIHYSVRKSANVPASEVIVQMYKVH</sequence>
<accession>A0A8I2YE86</accession>
<name>A0A8I2YE86_9AGAM</name>
<dbReference type="EMBL" id="JAGFBS010000055">
    <property type="protein sequence ID" value="KAG6370182.1"/>
    <property type="molecule type" value="Genomic_DNA"/>
</dbReference>
<keyword evidence="1" id="KW-0949">S-adenosyl-L-methionine</keyword>
<dbReference type="InterPro" id="IPR029063">
    <property type="entry name" value="SAM-dependent_MTases_sf"/>
</dbReference>
<dbReference type="PANTHER" id="PTHR11006:SF53">
    <property type="entry name" value="PROTEIN ARGININE N-METHYLTRANSFERASE 3"/>
    <property type="match status" value="1"/>
</dbReference>
<dbReference type="PANTHER" id="PTHR11006">
    <property type="entry name" value="PROTEIN ARGININE N-METHYLTRANSFERASE"/>
    <property type="match status" value="1"/>
</dbReference>
<evidence type="ECO:0000313" key="2">
    <source>
        <dbReference type="EMBL" id="KAG6370182.1"/>
    </source>
</evidence>
<evidence type="ECO:0000256" key="1">
    <source>
        <dbReference type="ARBA" id="ARBA00022691"/>
    </source>
</evidence>
<dbReference type="GO" id="GO:0042054">
    <property type="term" value="F:histone methyltransferase activity"/>
    <property type="evidence" value="ECO:0007669"/>
    <property type="project" value="TreeGrafter"/>
</dbReference>
<dbReference type="SUPFAM" id="SSF53335">
    <property type="entry name" value="S-adenosyl-L-methionine-dependent methyltransferases"/>
    <property type="match status" value="1"/>
</dbReference>
<dbReference type="Proteomes" id="UP000683000">
    <property type="component" value="Unassembled WGS sequence"/>
</dbReference>
<keyword evidence="3" id="KW-1185">Reference proteome</keyword>
<dbReference type="GO" id="GO:0005634">
    <property type="term" value="C:nucleus"/>
    <property type="evidence" value="ECO:0007669"/>
    <property type="project" value="TreeGrafter"/>
</dbReference>
<evidence type="ECO:0000313" key="3">
    <source>
        <dbReference type="Proteomes" id="UP000683000"/>
    </source>
</evidence>
<comment type="caution">
    <text evidence="2">The sequence shown here is derived from an EMBL/GenBank/DDBJ whole genome shotgun (WGS) entry which is preliminary data.</text>
</comment>